<evidence type="ECO:0000256" key="2">
    <source>
        <dbReference type="ARBA" id="ARBA00022692"/>
    </source>
</evidence>
<dbReference type="PANTHER" id="PTHR46641">
    <property type="entry name" value="FMRFAMIDE RECEPTOR-RELATED"/>
    <property type="match status" value="1"/>
</dbReference>
<dbReference type="Pfam" id="PF00001">
    <property type="entry name" value="7tm_1"/>
    <property type="match status" value="1"/>
</dbReference>
<evidence type="ECO:0000256" key="6">
    <source>
        <dbReference type="SAM" id="Phobius"/>
    </source>
</evidence>
<dbReference type="KEGG" id="lak:106153043"/>
<dbReference type="InterPro" id="IPR052954">
    <property type="entry name" value="GPCR-Ligand_Int"/>
</dbReference>
<feature type="transmembrane region" description="Helical" evidence="6">
    <location>
        <begin position="291"/>
        <end position="314"/>
    </location>
</feature>
<keyword evidence="3 6" id="KW-1133">Transmembrane helix</keyword>
<dbReference type="GO" id="GO:0004930">
    <property type="term" value="F:G protein-coupled receptor activity"/>
    <property type="evidence" value="ECO:0007669"/>
    <property type="project" value="UniProtKB-KW"/>
</dbReference>
<feature type="transmembrane region" description="Helical" evidence="6">
    <location>
        <begin position="56"/>
        <end position="81"/>
    </location>
</feature>
<keyword evidence="2 5" id="KW-0812">Transmembrane</keyword>
<dbReference type="PRINTS" id="PR00237">
    <property type="entry name" value="GPCRRHODOPSN"/>
</dbReference>
<feature type="transmembrane region" description="Helical" evidence="6">
    <location>
        <begin position="244"/>
        <end position="270"/>
    </location>
</feature>
<proteinExistence type="inferred from homology"/>
<dbReference type="GO" id="GO:0016020">
    <property type="term" value="C:membrane"/>
    <property type="evidence" value="ECO:0007669"/>
    <property type="project" value="UniProtKB-SubCell"/>
</dbReference>
<keyword evidence="5" id="KW-0297">G-protein coupled receptor</keyword>
<name>A0A1S3HAW0_LINAN</name>
<dbReference type="RefSeq" id="XP_013382264.1">
    <property type="nucleotide sequence ID" value="XM_013526810.1"/>
</dbReference>
<dbReference type="InterPro" id="IPR000276">
    <property type="entry name" value="GPCR_Rhodpsn"/>
</dbReference>
<feature type="transmembrane region" description="Helical" evidence="6">
    <location>
        <begin position="93"/>
        <end position="120"/>
    </location>
</feature>
<evidence type="ECO:0000256" key="1">
    <source>
        <dbReference type="ARBA" id="ARBA00004370"/>
    </source>
</evidence>
<gene>
    <name evidence="9" type="primary">LOC106153043</name>
</gene>
<evidence type="ECO:0000256" key="3">
    <source>
        <dbReference type="ARBA" id="ARBA00022989"/>
    </source>
</evidence>
<keyword evidence="4 6" id="KW-0472">Membrane</keyword>
<evidence type="ECO:0000256" key="5">
    <source>
        <dbReference type="RuleBase" id="RU000688"/>
    </source>
</evidence>
<feature type="domain" description="G-protein coupled receptors family 1 profile" evidence="7">
    <location>
        <begin position="73"/>
        <end position="351"/>
    </location>
</feature>
<evidence type="ECO:0000313" key="9">
    <source>
        <dbReference type="RefSeq" id="XP_013382264.1"/>
    </source>
</evidence>
<reference evidence="9" key="1">
    <citation type="submission" date="2025-08" db="UniProtKB">
        <authorList>
            <consortium name="RefSeq"/>
        </authorList>
    </citation>
    <scope>IDENTIFICATION</scope>
    <source>
        <tissue evidence="9">Gonads</tissue>
    </source>
</reference>
<dbReference type="InParanoid" id="A0A1S3HAW0"/>
<feature type="transmembrane region" description="Helical" evidence="6">
    <location>
        <begin position="329"/>
        <end position="354"/>
    </location>
</feature>
<evidence type="ECO:0000256" key="4">
    <source>
        <dbReference type="ARBA" id="ARBA00023136"/>
    </source>
</evidence>
<dbReference type="CDD" id="cd14978">
    <property type="entry name" value="7tmA_FMRFamide_R-like"/>
    <property type="match status" value="1"/>
</dbReference>
<accession>A0A1S3HAW0</accession>
<dbReference type="Gene3D" id="1.20.1070.10">
    <property type="entry name" value="Rhodopsin 7-helix transmembrane proteins"/>
    <property type="match status" value="1"/>
</dbReference>
<evidence type="ECO:0000313" key="8">
    <source>
        <dbReference type="Proteomes" id="UP000085678"/>
    </source>
</evidence>
<dbReference type="OMA" id="TRSTNIM"/>
<dbReference type="SUPFAM" id="SSF81321">
    <property type="entry name" value="Family A G protein-coupled receptor-like"/>
    <property type="match status" value="1"/>
</dbReference>
<dbReference type="PROSITE" id="PS00237">
    <property type="entry name" value="G_PROTEIN_RECEP_F1_1"/>
    <property type="match status" value="1"/>
</dbReference>
<comment type="similarity">
    <text evidence="5">Belongs to the G-protein coupled receptor 1 family.</text>
</comment>
<keyword evidence="8" id="KW-1185">Reference proteome</keyword>
<dbReference type="GeneID" id="106153043"/>
<dbReference type="PANTHER" id="PTHR46641:SF2">
    <property type="entry name" value="FMRFAMIDE RECEPTOR"/>
    <property type="match status" value="1"/>
</dbReference>
<protein>
    <submittedName>
        <fullName evidence="9">FMRFamide receptor-like</fullName>
    </submittedName>
</protein>
<dbReference type="PROSITE" id="PS50262">
    <property type="entry name" value="G_PROTEIN_RECEP_F1_2"/>
    <property type="match status" value="1"/>
</dbReference>
<dbReference type="Proteomes" id="UP000085678">
    <property type="component" value="Unplaced"/>
</dbReference>
<dbReference type="OrthoDB" id="6263067at2759"/>
<feature type="transmembrane region" description="Helical" evidence="6">
    <location>
        <begin position="140"/>
        <end position="165"/>
    </location>
</feature>
<dbReference type="InterPro" id="IPR017452">
    <property type="entry name" value="GPCR_Rhodpsn_7TM"/>
</dbReference>
<comment type="subcellular location">
    <subcellularLocation>
        <location evidence="1">Membrane</location>
    </subcellularLocation>
</comment>
<evidence type="ECO:0000259" key="7">
    <source>
        <dbReference type="PROSITE" id="PS50262"/>
    </source>
</evidence>
<sequence>MESGIAESNTSTRLNPIMYGVVDTQQACNCSIQSKDTFFETEYFQSFSDSYRMFRYVLNIAILLPCSILGLAGNALSFVVFRKSGRTMTSTFLLLKTLAVADSLILIYCLFFICVPNLTMIKSTPLLEKYMVFIAESIPYSYPVFFILLALANWIVVLVGLERFIAICHPFRAKLLCTLSKTKKHIIAVFVLAIAFGLPRFWELKVLTVIDSRCHPSCGKVEKQLSVVFTDFGRDPVYVYAYRIVWHTLEIVVIPLIMVGYFNVHLLASLHKMDENGKRLFGQRASTRSTNIMLVVVVLVFIVCQLPLCLTHIINPFRPFFSVVAQDNFQYALETAICLALINHALNFWVYYVAGKRFRRVFMETLFPCCVVPEPRESNGIPLHATPTP</sequence>
<keyword evidence="5" id="KW-0807">Transducer</keyword>
<organism evidence="8 9">
    <name type="scientific">Lingula anatina</name>
    <name type="common">Brachiopod</name>
    <name type="synonym">Lingula unguis</name>
    <dbReference type="NCBI Taxonomy" id="7574"/>
    <lineage>
        <taxon>Eukaryota</taxon>
        <taxon>Metazoa</taxon>
        <taxon>Spiralia</taxon>
        <taxon>Lophotrochozoa</taxon>
        <taxon>Brachiopoda</taxon>
        <taxon>Linguliformea</taxon>
        <taxon>Lingulata</taxon>
        <taxon>Lingulida</taxon>
        <taxon>Linguloidea</taxon>
        <taxon>Lingulidae</taxon>
        <taxon>Lingula</taxon>
    </lineage>
</organism>
<dbReference type="AlphaFoldDB" id="A0A1S3HAW0"/>
<keyword evidence="5" id="KW-0675">Receptor</keyword>
<feature type="transmembrane region" description="Helical" evidence="6">
    <location>
        <begin position="186"/>
        <end position="202"/>
    </location>
</feature>